<gene>
    <name evidence="1" type="ORF">ACFQ41_10145</name>
</gene>
<evidence type="ECO:0000313" key="1">
    <source>
        <dbReference type="EMBL" id="MFD1399667.1"/>
    </source>
</evidence>
<reference evidence="2" key="1">
    <citation type="journal article" date="2019" name="Int. J. Syst. Evol. Microbiol.">
        <title>The Global Catalogue of Microorganisms (GCM) 10K type strain sequencing project: providing services to taxonomists for standard genome sequencing and annotation.</title>
        <authorList>
            <consortium name="The Broad Institute Genomics Platform"/>
            <consortium name="The Broad Institute Genome Sequencing Center for Infectious Disease"/>
            <person name="Wu L."/>
            <person name="Ma J."/>
        </authorList>
    </citation>
    <scope>NUCLEOTIDE SEQUENCE [LARGE SCALE GENOMIC DNA]</scope>
    <source>
        <strain evidence="2">CCM 9110</strain>
    </source>
</reference>
<organism evidence="1 2">
    <name type="scientific">Lacticaseibacillus suilingensis</name>
    <dbReference type="NCBI Taxonomy" id="2799577"/>
    <lineage>
        <taxon>Bacteria</taxon>
        <taxon>Bacillati</taxon>
        <taxon>Bacillota</taxon>
        <taxon>Bacilli</taxon>
        <taxon>Lactobacillales</taxon>
        <taxon>Lactobacillaceae</taxon>
        <taxon>Lacticaseibacillus</taxon>
    </lineage>
</organism>
<keyword evidence="2" id="KW-1185">Reference proteome</keyword>
<dbReference type="InterPro" id="IPR007499">
    <property type="entry name" value="ERF_bacteria_virus"/>
</dbReference>
<name>A0ABW4BKQ9_9LACO</name>
<dbReference type="RefSeq" id="WP_236000509.1">
    <property type="nucleotide sequence ID" value="NZ_BOLV01000014.1"/>
</dbReference>
<protein>
    <submittedName>
        <fullName evidence="1">ERF family protein</fullName>
    </submittedName>
</protein>
<dbReference type="Pfam" id="PF04404">
    <property type="entry name" value="ERF"/>
    <property type="match status" value="1"/>
</dbReference>
<dbReference type="Proteomes" id="UP001597199">
    <property type="component" value="Unassembled WGS sequence"/>
</dbReference>
<dbReference type="EMBL" id="JBHTOA010000035">
    <property type="protein sequence ID" value="MFD1399667.1"/>
    <property type="molecule type" value="Genomic_DNA"/>
</dbReference>
<accession>A0ABW4BKQ9</accession>
<evidence type="ECO:0000313" key="2">
    <source>
        <dbReference type="Proteomes" id="UP001597199"/>
    </source>
</evidence>
<sequence length="223" mass="24278">MAEDKQEATQEMSEQKGLNIVQKLVMASKMIKPVAKDGENSFNNYRFQSEAAIKAAVKPALEATGLMIIPSYEMLNQEDRQGRKGSNHYVDVLGRYDITDGHETLHGSMLGSGQDTAEKAMMKAATAAQKNFYKQLFNISDQETDGDADESPHSTGKTNAPVAYAQDRATFKQLVADFAVKDGSKPNDIYKSIASSAGVTTRFTELSEAELGKLKIALSKITG</sequence>
<proteinExistence type="predicted"/>
<comment type="caution">
    <text evidence="1">The sequence shown here is derived from an EMBL/GenBank/DDBJ whole genome shotgun (WGS) entry which is preliminary data.</text>
</comment>